<sequence>MGPFTIAAIAIVAVFLLKAYKEYNKQKGRIDADELVQVNKELKELKERVMTLEKIVTDKSYQLHDEIDKL</sequence>
<dbReference type="Proteomes" id="UP001139293">
    <property type="component" value="Unassembled WGS sequence"/>
</dbReference>
<evidence type="ECO:0000313" key="2">
    <source>
        <dbReference type="Proteomes" id="UP001139293"/>
    </source>
</evidence>
<keyword evidence="2" id="KW-1185">Reference proteome</keyword>
<comment type="caution">
    <text evidence="1">The sequence shown here is derived from an EMBL/GenBank/DDBJ whole genome shotgun (WGS) entry which is preliminary data.</text>
</comment>
<gene>
    <name evidence="1" type="ORF">L2740_09010</name>
</gene>
<protein>
    <submittedName>
        <fullName evidence="1">ELKS/Rab6-interacting/CAST family protein</fullName>
    </submittedName>
</protein>
<dbReference type="EMBL" id="JAKILB010000005">
    <property type="protein sequence ID" value="MCL1138681.1"/>
    <property type="molecule type" value="Genomic_DNA"/>
</dbReference>
<name>A0A9X1ZN21_9GAMM</name>
<dbReference type="RefSeq" id="WP_248949751.1">
    <property type="nucleotide sequence ID" value="NZ_JAKILB010000005.1"/>
</dbReference>
<evidence type="ECO:0000313" key="1">
    <source>
        <dbReference type="EMBL" id="MCL1138681.1"/>
    </source>
</evidence>
<dbReference type="AlphaFoldDB" id="A0A9X1ZN21"/>
<accession>A0A9X1ZN21</accession>
<reference evidence="1" key="1">
    <citation type="submission" date="2022-01" db="EMBL/GenBank/DDBJ databases">
        <title>Whole genome-based taxonomy of the Shewanellaceae.</title>
        <authorList>
            <person name="Martin-Rodriguez A.J."/>
        </authorList>
    </citation>
    <scope>NUCLEOTIDE SEQUENCE</scope>
    <source>
        <strain evidence="1">KCTC 23973</strain>
    </source>
</reference>
<proteinExistence type="predicted"/>
<organism evidence="1 2">
    <name type="scientific">Shewanella pneumatophori</name>
    <dbReference type="NCBI Taxonomy" id="314092"/>
    <lineage>
        <taxon>Bacteria</taxon>
        <taxon>Pseudomonadati</taxon>
        <taxon>Pseudomonadota</taxon>
        <taxon>Gammaproteobacteria</taxon>
        <taxon>Alteromonadales</taxon>
        <taxon>Shewanellaceae</taxon>
        <taxon>Shewanella</taxon>
    </lineage>
</organism>